<comment type="catalytic activity">
    <reaction evidence="8">
        <text>L-seryl-[protein] + ATP = O-phospho-L-seryl-[protein] + ADP + H(+)</text>
        <dbReference type="Rhea" id="RHEA:17989"/>
        <dbReference type="Rhea" id="RHEA-COMP:9863"/>
        <dbReference type="Rhea" id="RHEA-COMP:11604"/>
        <dbReference type="ChEBI" id="CHEBI:15378"/>
        <dbReference type="ChEBI" id="CHEBI:29999"/>
        <dbReference type="ChEBI" id="CHEBI:30616"/>
        <dbReference type="ChEBI" id="CHEBI:83421"/>
        <dbReference type="ChEBI" id="CHEBI:456216"/>
        <dbReference type="EC" id="2.7.11.1"/>
    </reaction>
</comment>
<dbReference type="SMART" id="SM00320">
    <property type="entry name" value="WD40"/>
    <property type="match status" value="4"/>
</dbReference>
<dbReference type="Gramene" id="HORVU.MOREX.r2.7HG0623830.1">
    <property type="protein sequence ID" value="HORVU.MOREX.r2.7HG0623830.1"/>
    <property type="gene ID" value="HORVU.MOREX.r2.7HG0623830"/>
</dbReference>
<dbReference type="InterPro" id="IPR008271">
    <property type="entry name" value="Ser/Thr_kinase_AS"/>
</dbReference>
<dbReference type="AlphaFoldDB" id="A0A8I7BK89"/>
<dbReference type="Pfam" id="PF00400">
    <property type="entry name" value="WD40"/>
    <property type="match status" value="1"/>
</dbReference>
<keyword evidence="13" id="KW-1185">Reference proteome</keyword>
<evidence type="ECO:0000256" key="6">
    <source>
        <dbReference type="ARBA" id="ARBA00022840"/>
    </source>
</evidence>
<dbReference type="InterPro" id="IPR017441">
    <property type="entry name" value="Protein_kinase_ATP_BS"/>
</dbReference>
<evidence type="ECO:0000313" key="12">
    <source>
        <dbReference type="EnsemblPlants" id="HORVU.MOREX.r3.7HG0752190.1"/>
    </source>
</evidence>
<dbReference type="GO" id="GO:0004674">
    <property type="term" value="F:protein serine/threonine kinase activity"/>
    <property type="evidence" value="ECO:0007669"/>
    <property type="project" value="UniProtKB-KW"/>
</dbReference>
<dbReference type="SUPFAM" id="SSF50978">
    <property type="entry name" value="WD40 repeat-like"/>
    <property type="match status" value="1"/>
</dbReference>
<dbReference type="PROSITE" id="PS50011">
    <property type="entry name" value="PROTEIN_KINASE_DOM"/>
    <property type="match status" value="1"/>
</dbReference>
<dbReference type="InterPro" id="IPR000719">
    <property type="entry name" value="Prot_kinase_dom"/>
</dbReference>
<dbReference type="SMR" id="A0A8I7BK89"/>
<dbReference type="PANTHER" id="PTHR45707:SF74">
    <property type="entry name" value="PROTEIN KINASE DOMAIN-CONTAINING PROTEIN"/>
    <property type="match status" value="1"/>
</dbReference>
<dbReference type="EnsemblPlants" id="HORVU.MOREX.r3.7HG0752190.1">
    <property type="protein sequence ID" value="HORVU.MOREX.r3.7HG0752190.1"/>
    <property type="gene ID" value="HORVU.MOREX.r3.7HG0752190"/>
</dbReference>
<keyword evidence="2" id="KW-0723">Serine/threonine-protein kinase</keyword>
<evidence type="ECO:0000256" key="2">
    <source>
        <dbReference type="ARBA" id="ARBA00022527"/>
    </source>
</evidence>
<evidence type="ECO:0000256" key="5">
    <source>
        <dbReference type="ARBA" id="ARBA00022777"/>
    </source>
</evidence>
<keyword evidence="4 9" id="KW-0547">Nucleotide-binding</keyword>
<dbReference type="InterPro" id="IPR011009">
    <property type="entry name" value="Kinase-like_dom_sf"/>
</dbReference>
<evidence type="ECO:0000313" key="13">
    <source>
        <dbReference type="Proteomes" id="UP000011116"/>
    </source>
</evidence>
<keyword evidence="6 9" id="KW-0067">ATP-binding</keyword>
<dbReference type="PANTHER" id="PTHR45707">
    <property type="entry name" value="C2 CALCIUM/LIPID-BINDING PLANT PHOSPHORIBOSYLTRANSFERASE FAMILY PROTEIN"/>
    <property type="match status" value="1"/>
</dbReference>
<reference evidence="12" key="2">
    <citation type="submission" date="2020-10" db="EMBL/GenBank/DDBJ databases">
        <authorList>
            <person name="Scholz U."/>
            <person name="Mascher M."/>
            <person name="Fiebig A."/>
        </authorList>
    </citation>
    <scope>NUCLEOTIDE SEQUENCE [LARGE SCALE GENOMIC DNA]</scope>
    <source>
        <strain evidence="12">cv. Morex</strain>
    </source>
</reference>
<evidence type="ECO:0000259" key="10">
    <source>
        <dbReference type="PROSITE" id="PS50011"/>
    </source>
</evidence>
<evidence type="ECO:0000256" key="7">
    <source>
        <dbReference type="ARBA" id="ARBA00047899"/>
    </source>
</evidence>
<feature type="binding site" evidence="9">
    <location>
        <position position="66"/>
    </location>
    <ligand>
        <name>ATP</name>
        <dbReference type="ChEBI" id="CHEBI:30616"/>
    </ligand>
</feature>
<dbReference type="Pfam" id="PF00069">
    <property type="entry name" value="Pkinase"/>
    <property type="match status" value="1"/>
</dbReference>
<protein>
    <recommendedName>
        <fullName evidence="1">non-specific serine/threonine protein kinase</fullName>
        <ecNumber evidence="1">2.7.11.1</ecNumber>
    </recommendedName>
</protein>
<proteinExistence type="predicted"/>
<feature type="domain" description="Protein kinase" evidence="10">
    <location>
        <begin position="38"/>
        <end position="302"/>
    </location>
</feature>
<name>A0A8I7BK89_HORVV</name>
<dbReference type="InterPro" id="IPR036322">
    <property type="entry name" value="WD40_repeat_dom_sf"/>
</dbReference>
<dbReference type="GO" id="GO:0005524">
    <property type="term" value="F:ATP binding"/>
    <property type="evidence" value="ECO:0007669"/>
    <property type="project" value="UniProtKB-UniRule"/>
</dbReference>
<dbReference type="PROSITE" id="PS50202">
    <property type="entry name" value="MSP"/>
    <property type="match status" value="1"/>
</dbReference>
<dbReference type="Gene3D" id="1.10.510.10">
    <property type="entry name" value="Transferase(Phosphotransferase) domain 1"/>
    <property type="match status" value="1"/>
</dbReference>
<evidence type="ECO:0000256" key="8">
    <source>
        <dbReference type="ARBA" id="ARBA00048679"/>
    </source>
</evidence>
<reference evidence="12" key="3">
    <citation type="submission" date="2022-01" db="UniProtKB">
        <authorList>
            <consortium name="EnsemblPlants"/>
        </authorList>
    </citation>
    <scope>IDENTIFICATION</scope>
    <source>
        <strain evidence="12">subsp. vulgare</strain>
    </source>
</reference>
<dbReference type="InterPro" id="IPR015943">
    <property type="entry name" value="WD40/YVTN_repeat-like_dom_sf"/>
</dbReference>
<organism evidence="12 13">
    <name type="scientific">Hordeum vulgare subsp. vulgare</name>
    <name type="common">Domesticated barley</name>
    <dbReference type="NCBI Taxonomy" id="112509"/>
    <lineage>
        <taxon>Eukaryota</taxon>
        <taxon>Viridiplantae</taxon>
        <taxon>Streptophyta</taxon>
        <taxon>Embryophyta</taxon>
        <taxon>Tracheophyta</taxon>
        <taxon>Spermatophyta</taxon>
        <taxon>Magnoliopsida</taxon>
        <taxon>Liliopsida</taxon>
        <taxon>Poales</taxon>
        <taxon>Poaceae</taxon>
        <taxon>BOP clade</taxon>
        <taxon>Pooideae</taxon>
        <taxon>Triticodae</taxon>
        <taxon>Triticeae</taxon>
        <taxon>Hordeinae</taxon>
        <taxon>Hordeum</taxon>
    </lineage>
</organism>
<dbReference type="EC" id="2.7.11.1" evidence="1"/>
<evidence type="ECO:0000259" key="11">
    <source>
        <dbReference type="PROSITE" id="PS50202"/>
    </source>
</evidence>
<dbReference type="PROSITE" id="PS00108">
    <property type="entry name" value="PROTEIN_KINASE_ST"/>
    <property type="match status" value="1"/>
</dbReference>
<dbReference type="SMART" id="SM00220">
    <property type="entry name" value="S_TKc"/>
    <property type="match status" value="1"/>
</dbReference>
<keyword evidence="5" id="KW-0418">Kinase</keyword>
<accession>A0A8I7BK89</accession>
<dbReference type="Gramene" id="HORVU.MOREX.r3.7HG0752190.1">
    <property type="protein sequence ID" value="HORVU.MOREX.r3.7HG0752190.1"/>
    <property type="gene ID" value="HORVU.MOREX.r3.7HG0752190"/>
</dbReference>
<dbReference type="FunFam" id="1.10.510.10:FF:001023">
    <property type="entry name" value="Os07g0541700 protein"/>
    <property type="match status" value="1"/>
</dbReference>
<evidence type="ECO:0000256" key="9">
    <source>
        <dbReference type="PROSITE-ProRule" id="PRU10141"/>
    </source>
</evidence>
<dbReference type="InterPro" id="IPR000535">
    <property type="entry name" value="MSP_dom"/>
</dbReference>
<dbReference type="Proteomes" id="UP000011116">
    <property type="component" value="Chromosome 7H"/>
</dbReference>
<feature type="domain" description="MSP" evidence="11">
    <location>
        <begin position="307"/>
        <end position="441"/>
    </location>
</feature>
<comment type="catalytic activity">
    <reaction evidence="7">
        <text>L-threonyl-[protein] + ATP = O-phospho-L-threonyl-[protein] + ADP + H(+)</text>
        <dbReference type="Rhea" id="RHEA:46608"/>
        <dbReference type="Rhea" id="RHEA-COMP:11060"/>
        <dbReference type="Rhea" id="RHEA-COMP:11605"/>
        <dbReference type="ChEBI" id="CHEBI:15378"/>
        <dbReference type="ChEBI" id="CHEBI:30013"/>
        <dbReference type="ChEBI" id="CHEBI:30616"/>
        <dbReference type="ChEBI" id="CHEBI:61977"/>
        <dbReference type="ChEBI" id="CHEBI:456216"/>
        <dbReference type="EC" id="2.7.11.1"/>
    </reaction>
</comment>
<dbReference type="InterPro" id="IPR008962">
    <property type="entry name" value="PapD-like_sf"/>
</dbReference>
<dbReference type="SUPFAM" id="SSF49354">
    <property type="entry name" value="PapD-like"/>
    <property type="match status" value="1"/>
</dbReference>
<dbReference type="InterPro" id="IPR001680">
    <property type="entry name" value="WD40_rpt"/>
</dbReference>
<dbReference type="PROSITE" id="PS00107">
    <property type="entry name" value="PROTEIN_KINASE_ATP"/>
    <property type="match status" value="1"/>
</dbReference>
<reference evidence="13" key="1">
    <citation type="journal article" date="2012" name="Nature">
        <title>A physical, genetic and functional sequence assembly of the barley genome.</title>
        <authorList>
            <consortium name="The International Barley Genome Sequencing Consortium"/>
            <person name="Mayer K.F."/>
            <person name="Waugh R."/>
            <person name="Brown J.W."/>
            <person name="Schulman A."/>
            <person name="Langridge P."/>
            <person name="Platzer M."/>
            <person name="Fincher G.B."/>
            <person name="Muehlbauer G.J."/>
            <person name="Sato K."/>
            <person name="Close T.J."/>
            <person name="Wise R.P."/>
            <person name="Stein N."/>
        </authorList>
    </citation>
    <scope>NUCLEOTIDE SEQUENCE [LARGE SCALE GENOMIC DNA]</scope>
    <source>
        <strain evidence="13">cv. Morex</strain>
    </source>
</reference>
<dbReference type="SUPFAM" id="SSF56112">
    <property type="entry name" value="Protein kinase-like (PK-like)"/>
    <property type="match status" value="1"/>
</dbReference>
<evidence type="ECO:0000256" key="4">
    <source>
        <dbReference type="ARBA" id="ARBA00022741"/>
    </source>
</evidence>
<dbReference type="Gene3D" id="2.60.40.10">
    <property type="entry name" value="Immunoglobulins"/>
    <property type="match status" value="1"/>
</dbReference>
<sequence length="652" mass="74726">MDRLGGITQTDLEYMLHDEDAEPMAMPFPLLEKITDYFSDESIIGRGGYAVVHKAVLDNGTVAVKKLSNTHMNEKLFLREVECLMKAKHRNIVRFLGYCSDTQGNIFDYDGKKIMADVRQRLLCYEYLRKGSLDNYIKDSLGELKWRKRYHIIKGICDGLNYLHENYILHLDLKPGNILLDDDMMPKITDFGSSRCLEKGQTRVITKHVAGTIGYLAPECYRSEITITHKVDLYSLGVIIMELLTGKKGCGNIEDVRESWSYKSDILWWEQIRVCAEIGIECIDLIPANRPQSMKHIIDRLLVAESSTHVVPTGGVNKLLALHTSALRFTFEANKVIMCPLQLTNNTNKHVAFRLMDKSGQSSFLRLPLYGVVPPNNPYILIVTTEEKKMLPRKWIIDVILGTAIILGDDKHIKTFQCQPEKYFQDMLNEVQEVKLKALYTLPRDIITSSSKPISPRIKINFLQIDELSTYCFDTNHAKQWIITGHDRGYVRIWDYKTQRKVDSLKISATHAIKCVKFIARMKWIVAGTKNTDVHVYNFETMQKITSFRIAVSGAELVSLAIHPTQPYLLSVDFYIKLWDWDKNWECIRTFEYQNYLTCPVVLNPNNSFATASGDCTVEIWSFDSPNPTMLCLGTQAKLTAWISSHVTVKNF</sequence>
<evidence type="ECO:0000256" key="3">
    <source>
        <dbReference type="ARBA" id="ARBA00022679"/>
    </source>
</evidence>
<evidence type="ECO:0000256" key="1">
    <source>
        <dbReference type="ARBA" id="ARBA00012513"/>
    </source>
</evidence>
<dbReference type="InterPro" id="IPR013783">
    <property type="entry name" value="Ig-like_fold"/>
</dbReference>
<dbReference type="Gene3D" id="3.30.200.20">
    <property type="entry name" value="Phosphorylase Kinase, domain 1"/>
    <property type="match status" value="1"/>
</dbReference>
<dbReference type="Gene3D" id="2.130.10.10">
    <property type="entry name" value="YVTN repeat-like/Quinoprotein amine dehydrogenase"/>
    <property type="match status" value="1"/>
</dbReference>
<keyword evidence="3" id="KW-0808">Transferase</keyword>